<dbReference type="Proteomes" id="UP001515100">
    <property type="component" value="Unassembled WGS sequence"/>
</dbReference>
<name>A0A641AT90_9ACTN</name>
<dbReference type="InterPro" id="IPR029068">
    <property type="entry name" value="Glyas_Bleomycin-R_OHBP_Dase"/>
</dbReference>
<dbReference type="EMBL" id="SDPP02000001">
    <property type="protein sequence ID" value="KAA1380098.1"/>
    <property type="molecule type" value="Genomic_DNA"/>
</dbReference>
<sequence length="239" mass="25884">MPALPCIRQVVLLVPDLDEAITQCRDAFGHTSGTRDPESMTELGFEHEVLSFGDTFLELCAPLTADSSHGRLVERRGAVGYMLVVQVDDQQAVVDRAAGLGIEPLFAQDFEGNRISQWHPRTLGTLAEVDQVDPPESWHFAPRIFDAACTDVARDVVAADLASPDPEALARTWSQVLDMPLADPTTLPLQHTVLRFVPSDDVTGLVAFDVAAADPERVGESLRLCGVDVRFVADATVPA</sequence>
<dbReference type="SUPFAM" id="SSF54593">
    <property type="entry name" value="Glyoxalase/Bleomycin resistance protein/Dihydroxybiphenyl dioxygenase"/>
    <property type="match status" value="1"/>
</dbReference>
<dbReference type="Gene3D" id="3.10.180.10">
    <property type="entry name" value="2,3-Dihydroxybiphenyl 1,2-Dioxygenase, domain 1"/>
    <property type="match status" value="1"/>
</dbReference>
<reference evidence="2" key="1">
    <citation type="submission" date="2019-09" db="EMBL/GenBank/DDBJ databases">
        <authorList>
            <person name="Li J."/>
        </authorList>
    </citation>
    <scope>NUCLEOTIDE SEQUENCE [LARGE SCALE GENOMIC DNA]</scope>
    <source>
        <strain evidence="2">NRBC 14897</strain>
    </source>
</reference>
<dbReference type="InterPro" id="IPR025870">
    <property type="entry name" value="Glyoxalase-like_dom"/>
</dbReference>
<feature type="domain" description="Glyoxalase-like" evidence="1">
    <location>
        <begin position="10"/>
        <end position="176"/>
    </location>
</feature>
<dbReference type="AlphaFoldDB" id="A0A641AT90"/>
<dbReference type="Pfam" id="PF13468">
    <property type="entry name" value="Glyoxalase_3"/>
    <property type="match status" value="1"/>
</dbReference>
<dbReference type="RefSeq" id="WP_129180234.1">
    <property type="nucleotide sequence ID" value="NZ_JAGIOG010000001.1"/>
</dbReference>
<evidence type="ECO:0000259" key="1">
    <source>
        <dbReference type="Pfam" id="PF13468"/>
    </source>
</evidence>
<evidence type="ECO:0000313" key="3">
    <source>
        <dbReference type="Proteomes" id="UP001515100"/>
    </source>
</evidence>
<keyword evidence="3" id="KW-1185">Reference proteome</keyword>
<organism evidence="2 3">
    <name type="scientific">Aeromicrobium fastidiosum</name>
    <dbReference type="NCBI Taxonomy" id="52699"/>
    <lineage>
        <taxon>Bacteria</taxon>
        <taxon>Bacillati</taxon>
        <taxon>Actinomycetota</taxon>
        <taxon>Actinomycetes</taxon>
        <taxon>Propionibacteriales</taxon>
        <taxon>Nocardioidaceae</taxon>
        <taxon>Aeromicrobium</taxon>
    </lineage>
</organism>
<gene>
    <name evidence="2" type="ORF">ESP62_002530</name>
</gene>
<evidence type="ECO:0000313" key="2">
    <source>
        <dbReference type="EMBL" id="KAA1380098.1"/>
    </source>
</evidence>
<proteinExistence type="predicted"/>
<comment type="caution">
    <text evidence="2">The sequence shown here is derived from an EMBL/GenBank/DDBJ whole genome shotgun (WGS) entry which is preliminary data.</text>
</comment>
<protein>
    <recommendedName>
        <fullName evidence="1">Glyoxalase-like domain-containing protein</fullName>
    </recommendedName>
</protein>
<dbReference type="OrthoDB" id="7054074at2"/>
<accession>A0A641AT90</accession>